<dbReference type="GO" id="GO:0030198">
    <property type="term" value="P:extracellular matrix organization"/>
    <property type="evidence" value="ECO:0007669"/>
    <property type="project" value="TreeGrafter"/>
</dbReference>
<name>A0AAV4RZ87_9ARAC</name>
<dbReference type="GO" id="GO:0050839">
    <property type="term" value="F:cell adhesion molecule binding"/>
    <property type="evidence" value="ECO:0007669"/>
    <property type="project" value="TreeGrafter"/>
</dbReference>
<dbReference type="GO" id="GO:0007155">
    <property type="term" value="P:cell adhesion"/>
    <property type="evidence" value="ECO:0007669"/>
    <property type="project" value="TreeGrafter"/>
</dbReference>
<dbReference type="PANTHER" id="PTHR10900:SF124">
    <property type="entry name" value="FI05614P"/>
    <property type="match status" value="1"/>
</dbReference>
<dbReference type="SMART" id="SM00554">
    <property type="entry name" value="FAS1"/>
    <property type="match status" value="6"/>
</dbReference>
<protein>
    <submittedName>
        <fullName evidence="3">Transforming growth factor-beta-induced protein ig-h3</fullName>
    </submittedName>
</protein>
<dbReference type="Gene3D" id="2.30.180.10">
    <property type="entry name" value="FAS1 domain"/>
    <property type="match status" value="6"/>
</dbReference>
<dbReference type="AlphaFoldDB" id="A0AAV4RZ87"/>
<dbReference type="Pfam" id="PF02469">
    <property type="entry name" value="Fasciclin"/>
    <property type="match status" value="6"/>
</dbReference>
<evidence type="ECO:0000259" key="2">
    <source>
        <dbReference type="PROSITE" id="PS50213"/>
    </source>
</evidence>
<dbReference type="GO" id="GO:0005615">
    <property type="term" value="C:extracellular space"/>
    <property type="evidence" value="ECO:0007669"/>
    <property type="project" value="TreeGrafter"/>
</dbReference>
<dbReference type="EMBL" id="BPLQ01006918">
    <property type="protein sequence ID" value="GIY26206.1"/>
    <property type="molecule type" value="Genomic_DNA"/>
</dbReference>
<dbReference type="SUPFAM" id="SSF82153">
    <property type="entry name" value="FAS1 domain"/>
    <property type="match status" value="6"/>
</dbReference>
<keyword evidence="1" id="KW-0732">Signal</keyword>
<dbReference type="FunFam" id="2.30.180.10:FF:000032">
    <property type="entry name" value="Fasciclin domain-containing protein, putative"/>
    <property type="match status" value="1"/>
</dbReference>
<keyword evidence="4" id="KW-1185">Reference proteome</keyword>
<dbReference type="PANTHER" id="PTHR10900">
    <property type="entry name" value="PERIOSTIN-RELATED"/>
    <property type="match status" value="1"/>
</dbReference>
<sequence>MMRRCRMLWCALLLLAVEAQEIRIPAYTGRTQNIPVIRVVPSDSVVIRVRKPDQVIPGTATILNRSSPVTRIQPVILNPRIIPRRSLLGALYNMRLRKIRDLIESSQLQPYLQQAGPVTLFAPTDEAFSLSSVPSDPKRVRDFVLQHVVQGRVTPLDVRNDVILPSLRPRAAPLRLNVYEDGQMLSVSGSQFLDDARDVGNIRIQPIDRVLYPISKEDIVAEARLTFPRMYEMLLKASLTQQLTSGTFTLFAPTEEAFSALNPQVREKLMQNSTLLTKVLLNHVVPGTHYSAVLAHGYAMRSLGGEPIHVTNRRGLILVNGIPAVRTDISVTNGVIHAINRVLLPPELYIRRRPATMAPPPRNSPLPAPPPLVKEYVPIQVFMEPPPPVPRTLTKTLATPLQMPDGTKLTFSTANSLLRRSLLLSTLQNNGSNTGYTMLVPTDAAYAALGPKGLDHLRRNSKVLRRMLLCQMVQGRLNLTSGGEDKDRPIRSLGGTVVISSFNGGNSMMVGGARVLSVRQAGDGLVLVTDKVTFPPPSRTVADALTPFPKLKDVVQSRSQIQDSLATDGSVYTIFAPADAALSTLSPSQLSDRNFVSELFWSHVVPGAYYRNRLTPGLRLRTVRGGTILVHRSPTGELFVNEKPVTGDEIVAGNGVIHRIDSLLFLPPSPVAETTPAQHEDDGGLSNIAHEFNATVFLDWMKKAGLQNLLKSRDLQKTGCTLFLPTNAALSGMSPTLRSVTLGDVERLKKFIRFHISPQVLSWNSVHDNSFMPSLLPRKRIRCNIYAEGRKPGILTVSGCRVSAIRPLAPETNVTVAIINDVMSPPIADMALTIAKAPMLTNFTKILKVSGLDSTLASGGPYTMFAPNACAFSEMDLEEYRRLITNKKLAIDFVKRYLVKGCYYSNGLHDGQSLLTEANTYLVVQVTPECILVSESKVLYGDMSTTNGVVHVIASLIPS</sequence>
<organism evidence="3 4">
    <name type="scientific">Caerostris darwini</name>
    <dbReference type="NCBI Taxonomy" id="1538125"/>
    <lineage>
        <taxon>Eukaryota</taxon>
        <taxon>Metazoa</taxon>
        <taxon>Ecdysozoa</taxon>
        <taxon>Arthropoda</taxon>
        <taxon>Chelicerata</taxon>
        <taxon>Arachnida</taxon>
        <taxon>Araneae</taxon>
        <taxon>Araneomorphae</taxon>
        <taxon>Entelegynae</taxon>
        <taxon>Araneoidea</taxon>
        <taxon>Araneidae</taxon>
        <taxon>Caerostris</taxon>
    </lineage>
</organism>
<dbReference type="GO" id="GO:0031012">
    <property type="term" value="C:extracellular matrix"/>
    <property type="evidence" value="ECO:0007669"/>
    <property type="project" value="TreeGrafter"/>
</dbReference>
<feature type="domain" description="FAS1" evidence="2">
    <location>
        <begin position="83"/>
        <end position="211"/>
    </location>
</feature>
<gene>
    <name evidence="3" type="primary">Tgfbi</name>
    <name evidence="3" type="ORF">CDAR_428621</name>
</gene>
<proteinExistence type="predicted"/>
<feature type="domain" description="FAS1" evidence="2">
    <location>
        <begin position="214"/>
        <end position="343"/>
    </location>
</feature>
<feature type="signal peptide" evidence="1">
    <location>
        <begin position="1"/>
        <end position="19"/>
    </location>
</feature>
<evidence type="ECO:0000256" key="1">
    <source>
        <dbReference type="SAM" id="SignalP"/>
    </source>
</evidence>
<dbReference type="PROSITE" id="PS50213">
    <property type="entry name" value="FAS1"/>
    <property type="match status" value="6"/>
</dbReference>
<comment type="caution">
    <text evidence="3">The sequence shown here is derived from an EMBL/GenBank/DDBJ whole genome shotgun (WGS) entry which is preliminary data.</text>
</comment>
<dbReference type="InterPro" id="IPR036378">
    <property type="entry name" value="FAS1_dom_sf"/>
</dbReference>
<accession>A0AAV4RZ87</accession>
<dbReference type="InterPro" id="IPR000782">
    <property type="entry name" value="FAS1_domain"/>
</dbReference>
<reference evidence="3 4" key="1">
    <citation type="submission" date="2021-06" db="EMBL/GenBank/DDBJ databases">
        <title>Caerostris darwini draft genome.</title>
        <authorList>
            <person name="Kono N."/>
            <person name="Arakawa K."/>
        </authorList>
    </citation>
    <scope>NUCLEOTIDE SEQUENCE [LARGE SCALE GENOMIC DNA]</scope>
</reference>
<dbReference type="InterPro" id="IPR050904">
    <property type="entry name" value="Adhesion/Biosynth-related"/>
</dbReference>
<feature type="domain" description="FAS1" evidence="2">
    <location>
        <begin position="535"/>
        <end position="664"/>
    </location>
</feature>
<feature type="domain" description="FAS1" evidence="2">
    <location>
        <begin position="398"/>
        <end position="533"/>
    </location>
</feature>
<evidence type="ECO:0000313" key="4">
    <source>
        <dbReference type="Proteomes" id="UP001054837"/>
    </source>
</evidence>
<evidence type="ECO:0000313" key="3">
    <source>
        <dbReference type="EMBL" id="GIY26206.1"/>
    </source>
</evidence>
<feature type="domain" description="FAS1" evidence="2">
    <location>
        <begin position="827"/>
        <end position="957"/>
    </location>
</feature>
<dbReference type="Proteomes" id="UP001054837">
    <property type="component" value="Unassembled WGS sequence"/>
</dbReference>
<feature type="domain" description="FAS1" evidence="2">
    <location>
        <begin position="681"/>
        <end position="823"/>
    </location>
</feature>
<feature type="chain" id="PRO_5043517564" evidence="1">
    <location>
        <begin position="20"/>
        <end position="959"/>
    </location>
</feature>